<organism evidence="1 2">
    <name type="scientific">Gossypium schwendimanii</name>
    <name type="common">Cotton</name>
    <dbReference type="NCBI Taxonomy" id="34291"/>
    <lineage>
        <taxon>Eukaryota</taxon>
        <taxon>Viridiplantae</taxon>
        <taxon>Streptophyta</taxon>
        <taxon>Embryophyta</taxon>
        <taxon>Tracheophyta</taxon>
        <taxon>Spermatophyta</taxon>
        <taxon>Magnoliopsida</taxon>
        <taxon>eudicotyledons</taxon>
        <taxon>Gunneridae</taxon>
        <taxon>Pentapetalae</taxon>
        <taxon>rosids</taxon>
        <taxon>malvids</taxon>
        <taxon>Malvales</taxon>
        <taxon>Malvaceae</taxon>
        <taxon>Malvoideae</taxon>
        <taxon>Gossypium</taxon>
    </lineage>
</organism>
<dbReference type="AlphaFoldDB" id="A0A7J9KVQ2"/>
<accession>A0A7J9KVQ2</accession>
<dbReference type="OrthoDB" id="10342058at2759"/>
<sequence>MGSYSLGPLNLVIGESYVMIFWV</sequence>
<evidence type="ECO:0000313" key="2">
    <source>
        <dbReference type="Proteomes" id="UP000593576"/>
    </source>
</evidence>
<dbReference type="Proteomes" id="UP000593576">
    <property type="component" value="Unassembled WGS sequence"/>
</dbReference>
<protein>
    <submittedName>
        <fullName evidence="1">Uncharacterized protein</fullName>
    </submittedName>
</protein>
<keyword evidence="2" id="KW-1185">Reference proteome</keyword>
<gene>
    <name evidence="1" type="ORF">Goshw_000423</name>
</gene>
<comment type="caution">
    <text evidence="1">The sequence shown here is derived from an EMBL/GenBank/DDBJ whole genome shotgun (WGS) entry which is preliminary data.</text>
</comment>
<name>A0A7J9KVQ2_GOSSC</name>
<dbReference type="EMBL" id="JABFAF010000003">
    <property type="protein sequence ID" value="MBA0850508.1"/>
    <property type="molecule type" value="Genomic_DNA"/>
</dbReference>
<proteinExistence type="predicted"/>
<evidence type="ECO:0000313" key="1">
    <source>
        <dbReference type="EMBL" id="MBA0850508.1"/>
    </source>
</evidence>
<reference evidence="1 2" key="1">
    <citation type="journal article" date="2019" name="Genome Biol. Evol.">
        <title>Insights into the evolution of the New World diploid cottons (Gossypium, subgenus Houzingenia) based on genome sequencing.</title>
        <authorList>
            <person name="Grover C.E."/>
            <person name="Arick M.A. 2nd"/>
            <person name="Thrash A."/>
            <person name="Conover J.L."/>
            <person name="Sanders W.S."/>
            <person name="Peterson D.G."/>
            <person name="Frelichowski J.E."/>
            <person name="Scheffler J.A."/>
            <person name="Scheffler B.E."/>
            <person name="Wendel J.F."/>
        </authorList>
    </citation>
    <scope>NUCLEOTIDE SEQUENCE [LARGE SCALE GENOMIC DNA]</scope>
    <source>
        <strain evidence="1">1</strain>
        <tissue evidence="1">Leaf</tissue>
    </source>
</reference>